<dbReference type="InterPro" id="IPR008969">
    <property type="entry name" value="CarboxyPept-like_regulatory"/>
</dbReference>
<dbReference type="Pfam" id="PF01433">
    <property type="entry name" value="Peptidase_M1"/>
    <property type="match status" value="1"/>
</dbReference>
<keyword evidence="3" id="KW-0645">Protease</keyword>
<dbReference type="AlphaFoldDB" id="A0A979FZQ1"/>
<dbReference type="SUPFAM" id="SSF55486">
    <property type="entry name" value="Metalloproteases ('zincins'), catalytic domain"/>
    <property type="match status" value="1"/>
</dbReference>
<evidence type="ECO:0000313" key="3">
    <source>
        <dbReference type="EMBL" id="ACU58135.1"/>
    </source>
</evidence>
<accession>A0A979FZQ1</accession>
<dbReference type="GO" id="GO:0016020">
    <property type="term" value="C:membrane"/>
    <property type="evidence" value="ECO:0007669"/>
    <property type="project" value="TreeGrafter"/>
</dbReference>
<dbReference type="GO" id="GO:0043171">
    <property type="term" value="P:peptide catabolic process"/>
    <property type="evidence" value="ECO:0007669"/>
    <property type="project" value="TreeGrafter"/>
</dbReference>
<keyword evidence="3" id="KW-0378">Hydrolase</keyword>
<keyword evidence="3" id="KW-0031">Aminopeptidase</keyword>
<gene>
    <name evidence="3" type="ordered locus">Cpin_0637</name>
</gene>
<dbReference type="GO" id="GO:0070006">
    <property type="term" value="F:metalloaminopeptidase activity"/>
    <property type="evidence" value="ECO:0007669"/>
    <property type="project" value="TreeGrafter"/>
</dbReference>
<dbReference type="InterPro" id="IPR050344">
    <property type="entry name" value="Peptidase_M1_aminopeptidases"/>
</dbReference>
<dbReference type="PANTHER" id="PTHR11533:SF174">
    <property type="entry name" value="PUROMYCIN-SENSITIVE AMINOPEPTIDASE-RELATED"/>
    <property type="match status" value="1"/>
</dbReference>
<dbReference type="InterPro" id="IPR042097">
    <property type="entry name" value="Aminopeptidase_N-like_N_sf"/>
</dbReference>
<reference evidence="4" key="1">
    <citation type="submission" date="2009-08" db="EMBL/GenBank/DDBJ databases">
        <title>The complete genome of Chitinophaga pinensis DSM 2588.</title>
        <authorList>
            <consortium name="US DOE Joint Genome Institute (JGI-PGF)"/>
            <person name="Lucas S."/>
            <person name="Copeland A."/>
            <person name="Lapidus A."/>
            <person name="Glavina del Rio T."/>
            <person name="Dalin E."/>
            <person name="Tice H."/>
            <person name="Bruce D."/>
            <person name="Goodwin L."/>
            <person name="Pitluck S."/>
            <person name="Kyrpides N."/>
            <person name="Mavromatis K."/>
            <person name="Ivanova N."/>
            <person name="Mikhailova N."/>
            <person name="Sims D."/>
            <person name="Meinche L."/>
            <person name="Brettin T."/>
            <person name="Detter J.C."/>
            <person name="Han C."/>
            <person name="Larimer F."/>
            <person name="Land M."/>
            <person name="Hauser L."/>
            <person name="Markowitz V."/>
            <person name="Cheng J.-F."/>
            <person name="Hugenholtz P."/>
            <person name="Woyke T."/>
            <person name="Wu D."/>
            <person name="Spring S."/>
            <person name="Klenk H.-P."/>
            <person name="Eisen J.A."/>
        </authorList>
    </citation>
    <scope>NUCLEOTIDE SEQUENCE [LARGE SCALE GENOMIC DNA]</scope>
    <source>
        <strain evidence="4">ATCC 43595 / DSM 2588 / LMG 13176 / NBRC 15968 / NCIMB 11800 / UQM 2034</strain>
    </source>
</reference>
<name>A0A979FZQ1_CHIPD</name>
<dbReference type="InterPro" id="IPR045357">
    <property type="entry name" value="Aminopeptidase_N-like_N"/>
</dbReference>
<proteinExistence type="predicted"/>
<organism evidence="3 4">
    <name type="scientific">Chitinophaga pinensis (strain ATCC 43595 / DSM 2588 / LMG 13176 / NBRC 15968 / NCIMB 11800 / UQM 2034)</name>
    <dbReference type="NCBI Taxonomy" id="485918"/>
    <lineage>
        <taxon>Bacteria</taxon>
        <taxon>Pseudomonadati</taxon>
        <taxon>Bacteroidota</taxon>
        <taxon>Chitinophagia</taxon>
        <taxon>Chitinophagales</taxon>
        <taxon>Chitinophagaceae</taxon>
        <taxon>Chitinophaga</taxon>
    </lineage>
</organism>
<dbReference type="KEGG" id="cpi:Cpin_0637"/>
<evidence type="ECO:0000259" key="2">
    <source>
        <dbReference type="Pfam" id="PF17900"/>
    </source>
</evidence>
<evidence type="ECO:0000259" key="1">
    <source>
        <dbReference type="Pfam" id="PF01433"/>
    </source>
</evidence>
<dbReference type="Gene3D" id="2.60.40.1730">
    <property type="entry name" value="tricorn interacting facor f3 domain"/>
    <property type="match status" value="1"/>
</dbReference>
<dbReference type="EMBL" id="CP001699">
    <property type="protein sequence ID" value="ACU58135.1"/>
    <property type="molecule type" value="Genomic_DNA"/>
</dbReference>
<dbReference type="SUPFAM" id="SSF49464">
    <property type="entry name" value="Carboxypeptidase regulatory domain-like"/>
    <property type="match status" value="1"/>
</dbReference>
<dbReference type="OrthoDB" id="100605at2"/>
<dbReference type="InterPro" id="IPR027268">
    <property type="entry name" value="Peptidase_M4/M1_CTD_sf"/>
</dbReference>
<dbReference type="CDD" id="cd09603">
    <property type="entry name" value="M1_APN_like"/>
    <property type="match status" value="1"/>
</dbReference>
<dbReference type="GO" id="GO:0008270">
    <property type="term" value="F:zinc ion binding"/>
    <property type="evidence" value="ECO:0007669"/>
    <property type="project" value="InterPro"/>
</dbReference>
<dbReference type="Proteomes" id="UP000002215">
    <property type="component" value="Chromosome"/>
</dbReference>
<evidence type="ECO:0000313" key="4">
    <source>
        <dbReference type="Proteomes" id="UP000002215"/>
    </source>
</evidence>
<dbReference type="GO" id="GO:0005737">
    <property type="term" value="C:cytoplasm"/>
    <property type="evidence" value="ECO:0007669"/>
    <property type="project" value="TreeGrafter"/>
</dbReference>
<dbReference type="GO" id="GO:0005615">
    <property type="term" value="C:extracellular space"/>
    <property type="evidence" value="ECO:0007669"/>
    <property type="project" value="TreeGrafter"/>
</dbReference>
<feature type="domain" description="Peptidase M1 membrane alanine aminopeptidase" evidence="1">
    <location>
        <begin position="722"/>
        <end position="866"/>
    </location>
</feature>
<reference evidence="3 4" key="2">
    <citation type="journal article" date="2010" name="Stand. Genomic Sci.">
        <title>Complete genome sequence of Chitinophaga pinensis type strain (UQM 2034).</title>
        <authorList>
            <person name="Glavina Del Rio T."/>
            <person name="Abt B."/>
            <person name="Spring S."/>
            <person name="Lapidus A."/>
            <person name="Nolan M."/>
            <person name="Tice H."/>
            <person name="Copeland A."/>
            <person name="Cheng J.F."/>
            <person name="Chen F."/>
            <person name="Bruce D."/>
            <person name="Goodwin L."/>
            <person name="Pitluck S."/>
            <person name="Ivanova N."/>
            <person name="Mavromatis K."/>
            <person name="Mikhailova N."/>
            <person name="Pati A."/>
            <person name="Chen A."/>
            <person name="Palaniappan K."/>
            <person name="Land M."/>
            <person name="Hauser L."/>
            <person name="Chang Y.J."/>
            <person name="Jeffries C.D."/>
            <person name="Chain P."/>
            <person name="Saunders E."/>
            <person name="Detter J.C."/>
            <person name="Brettin T."/>
            <person name="Rohde M."/>
            <person name="Goker M."/>
            <person name="Bristow J."/>
            <person name="Eisen J.A."/>
            <person name="Markowitz V."/>
            <person name="Hugenholtz P."/>
            <person name="Kyrpides N.C."/>
            <person name="Klenk H.P."/>
            <person name="Lucas S."/>
        </authorList>
    </citation>
    <scope>NUCLEOTIDE SEQUENCE [LARGE SCALE GENOMIC DNA]</scope>
    <source>
        <strain evidence="4">ATCC 43595 / DSM 2588 / LMG 13176 / NBRC 15968 / NCIMB 11800 / UQM 2034</strain>
    </source>
</reference>
<dbReference type="SUPFAM" id="SSF63737">
    <property type="entry name" value="Leukotriene A4 hydrolase N-terminal domain"/>
    <property type="match status" value="1"/>
</dbReference>
<sequence>MYPRFLLLVCLLLNALPIFSQDRFIIISGIITDATTHQPIPSANIRLKHSSTGTISNNLGTFTFKIPEHPVADSVLISCIGYRSVTRLFTTTDQQVEIGLTPAVISLPEVAIHLKSGLEILQKAIAAIPQNYDTTDTRMTAFYREDIHFDNDTLNYNESVLEVFKTFRRDKEHRDQIRIIKGRKIPSPPNNDPQFYGWIGNITNTAYSSLREDIIKYNNVKNSILAPQNFRYYNYTLAETIAEDDRQLLVIRITPKKNTRKGIIKGTIYIDEATLAMVRFEMETTPAGNDYINKHGKGGLRYTIMSKVVGGTLDFTGIKMTISYQAFQGKYYLQTVLRHWDVVINSRKRNLSDVPWTGDFNFLVTGIDKDSVQQFQTGVSSHQNSMNNLIGSNYDAAFWENYNILQPELPDSVKGAPPVVKVVRKVPNRQNGFTRADTLRGQLSPLRSCYDVTFYDLDVDVDLERHFLKGNNKIRYKVQQAFDRMQIDLYANMQIERILYKGQPLPYTREYDAVFVQFPERQTPGNTGEITIYYEGTPQVPDKSIPMNGGVLWDKDEKGNPWAQVVCQGSGASLWWPCKDHLSDEPDSMHISITVPNGYTEISNGRLLQKVPVGNTKTRFEWSVTYPINNYNATFCIGKYAHYTDLYVGADSLTIDYYVMPYNLEAGKRLFAKVKQMLACYEENFGPYAFRRDGFTLLESPYPMEHQSGVCIGKINRNQVPEMPALVWHEAAHEWWGNAISCKDMADMWMHEAFATYAESLVVEDLFDKQLASTYLNDQKEGVGNREPIIGVYDVNHIFYDINDMYTKGSLMLHTFRNVLHNDTLWFDLLRGIQQHFRYQTLSSDNLISYINQFTKHDYSAFFNQYLKYTHLPRLEYSLQEQGNNLLLRYRWEADVPDFSMPVKVTTAREQLRFIHPTCSWKTLTLKNMKAGDFEVDEEHFLIDVIELDGGRTSFVE</sequence>
<protein>
    <submittedName>
        <fullName evidence="3">Peptidase M1 membrane alanine aminopeptidase</fullName>
    </submittedName>
</protein>
<dbReference type="Pfam" id="PF17900">
    <property type="entry name" value="Peptidase_M1_N"/>
    <property type="match status" value="1"/>
</dbReference>
<dbReference type="PANTHER" id="PTHR11533">
    <property type="entry name" value="PROTEASE M1 ZINC METALLOPROTEASE"/>
    <property type="match status" value="1"/>
</dbReference>
<feature type="domain" description="Aminopeptidase N-like N-terminal" evidence="2">
    <location>
        <begin position="455"/>
        <end position="629"/>
    </location>
</feature>
<dbReference type="Pfam" id="PF13715">
    <property type="entry name" value="CarbopepD_reg_2"/>
    <property type="match status" value="1"/>
</dbReference>
<dbReference type="RefSeq" id="WP_012788311.1">
    <property type="nucleotide sequence ID" value="NC_013132.1"/>
</dbReference>
<dbReference type="InterPro" id="IPR014782">
    <property type="entry name" value="Peptidase_M1_dom"/>
</dbReference>
<dbReference type="Gene3D" id="2.60.40.1120">
    <property type="entry name" value="Carboxypeptidase-like, regulatory domain"/>
    <property type="match status" value="1"/>
</dbReference>
<dbReference type="GO" id="GO:0042277">
    <property type="term" value="F:peptide binding"/>
    <property type="evidence" value="ECO:0007669"/>
    <property type="project" value="TreeGrafter"/>
</dbReference>
<dbReference type="Gene3D" id="1.10.390.10">
    <property type="entry name" value="Neutral Protease Domain 2"/>
    <property type="match status" value="1"/>
</dbReference>